<keyword evidence="1" id="KW-1133">Transmembrane helix</keyword>
<evidence type="ECO:0000256" key="1">
    <source>
        <dbReference type="SAM" id="Phobius"/>
    </source>
</evidence>
<feature type="domain" description="Glycine zipper-like" evidence="2">
    <location>
        <begin position="18"/>
        <end position="60"/>
    </location>
</feature>
<accession>A0ABT1DGA6</accession>
<dbReference type="InterPro" id="IPR058598">
    <property type="entry name" value="Gly_zipper-like_dom"/>
</dbReference>
<evidence type="ECO:0000313" key="3">
    <source>
        <dbReference type="EMBL" id="MCO8269854.1"/>
    </source>
</evidence>
<reference evidence="3 4" key="1">
    <citation type="submission" date="2022-06" db="EMBL/GenBank/DDBJ databases">
        <title>New Species of the Genus Actinoplanes, ActinopZanes ferrugineus.</title>
        <authorList>
            <person name="Ding P."/>
        </authorList>
    </citation>
    <scope>NUCLEOTIDE SEQUENCE [LARGE SCALE GENOMIC DNA]</scope>
    <source>
        <strain evidence="3 4">TRM88003</strain>
    </source>
</reference>
<protein>
    <recommendedName>
        <fullName evidence="2">Glycine zipper-like domain-containing protein</fullName>
    </recommendedName>
</protein>
<keyword evidence="4" id="KW-1185">Reference proteome</keyword>
<evidence type="ECO:0000313" key="4">
    <source>
        <dbReference type="Proteomes" id="UP001523369"/>
    </source>
</evidence>
<feature type="transmembrane region" description="Helical" evidence="1">
    <location>
        <begin position="15"/>
        <end position="34"/>
    </location>
</feature>
<dbReference type="Pfam" id="PF26273">
    <property type="entry name" value="Gly_zipper"/>
    <property type="match status" value="1"/>
</dbReference>
<dbReference type="Proteomes" id="UP001523369">
    <property type="component" value="Unassembled WGS sequence"/>
</dbReference>
<dbReference type="EMBL" id="JAMYJR010000003">
    <property type="protein sequence ID" value="MCO8269854.1"/>
    <property type="molecule type" value="Genomic_DNA"/>
</dbReference>
<organism evidence="3 4">
    <name type="scientific">Paractinoplanes aksuensis</name>
    <dbReference type="NCBI Taxonomy" id="2939490"/>
    <lineage>
        <taxon>Bacteria</taxon>
        <taxon>Bacillati</taxon>
        <taxon>Actinomycetota</taxon>
        <taxon>Actinomycetes</taxon>
        <taxon>Micromonosporales</taxon>
        <taxon>Micromonosporaceae</taxon>
        <taxon>Paractinoplanes</taxon>
    </lineage>
</organism>
<dbReference type="RefSeq" id="WP_253235996.1">
    <property type="nucleotide sequence ID" value="NZ_JAMYJR010000003.1"/>
</dbReference>
<evidence type="ECO:0000259" key="2">
    <source>
        <dbReference type="Pfam" id="PF26273"/>
    </source>
</evidence>
<feature type="transmembrane region" description="Helical" evidence="1">
    <location>
        <begin position="40"/>
        <end position="60"/>
    </location>
</feature>
<sequence>MTNNNTPDGAAGSGLWANLGIWIAFGALFGTLAGLLFDNLALGVSLGSSLGVVAGVLFIARRNARG</sequence>
<name>A0ABT1DGA6_9ACTN</name>
<proteinExistence type="predicted"/>
<keyword evidence="1" id="KW-0812">Transmembrane</keyword>
<keyword evidence="1" id="KW-0472">Membrane</keyword>
<comment type="caution">
    <text evidence="3">The sequence shown here is derived from an EMBL/GenBank/DDBJ whole genome shotgun (WGS) entry which is preliminary data.</text>
</comment>
<gene>
    <name evidence="3" type="ORF">M1L60_04515</name>
</gene>